<dbReference type="InterPro" id="IPR013096">
    <property type="entry name" value="Cupin_2"/>
</dbReference>
<dbReference type="EMBL" id="VFRQ01000007">
    <property type="protein sequence ID" value="TPE43265.1"/>
    <property type="molecule type" value="Genomic_DNA"/>
</dbReference>
<name>A0A501W3R1_9BACT</name>
<dbReference type="AlphaFoldDB" id="A0A501W3R1"/>
<dbReference type="SUPFAM" id="SSF51182">
    <property type="entry name" value="RmlC-like cupins"/>
    <property type="match status" value="1"/>
</dbReference>
<feature type="domain" description="Cupin type-2" evidence="1">
    <location>
        <begin position="40"/>
        <end position="107"/>
    </location>
</feature>
<comment type="caution">
    <text evidence="2">The sequence shown here is derived from an EMBL/GenBank/DDBJ whole genome shotgun (WGS) entry which is preliminary data.</text>
</comment>
<dbReference type="PANTHER" id="PTHR36440:SF1">
    <property type="entry name" value="PUTATIVE (AFU_ORTHOLOGUE AFUA_8G07350)-RELATED"/>
    <property type="match status" value="1"/>
</dbReference>
<evidence type="ECO:0000313" key="3">
    <source>
        <dbReference type="Proteomes" id="UP000316727"/>
    </source>
</evidence>
<accession>A0A501W3R1</accession>
<sequence length="164" mass="18156">MKKQVEPQQHEELRIFTNLVKLVLTQEQTGGQYAVFEDNVPPLGGPPPHTHPAEEVFYVLSGDFEFVLNDLANPFRATAGSVVHVPSNALHTFKNVGDSAGKLLTIVTPGNLVNYFREIGEPITNEADRPDLTVPPDFSKINPEKAFGLAPRYEIRFHLPDVVA</sequence>
<organism evidence="2 3">
    <name type="scientific">Pontibacter mangrovi</name>
    <dbReference type="NCBI Taxonomy" id="2589816"/>
    <lineage>
        <taxon>Bacteria</taxon>
        <taxon>Pseudomonadati</taxon>
        <taxon>Bacteroidota</taxon>
        <taxon>Cytophagia</taxon>
        <taxon>Cytophagales</taxon>
        <taxon>Hymenobacteraceae</taxon>
        <taxon>Pontibacter</taxon>
    </lineage>
</organism>
<dbReference type="OrthoDB" id="9811153at2"/>
<dbReference type="Pfam" id="PF07883">
    <property type="entry name" value="Cupin_2"/>
    <property type="match status" value="1"/>
</dbReference>
<evidence type="ECO:0000259" key="1">
    <source>
        <dbReference type="Pfam" id="PF07883"/>
    </source>
</evidence>
<gene>
    <name evidence="2" type="ORF">FJM65_14230</name>
</gene>
<dbReference type="InterPro" id="IPR014710">
    <property type="entry name" value="RmlC-like_jellyroll"/>
</dbReference>
<dbReference type="PANTHER" id="PTHR36440">
    <property type="entry name" value="PUTATIVE (AFU_ORTHOLOGUE AFUA_8G07350)-RELATED"/>
    <property type="match status" value="1"/>
</dbReference>
<evidence type="ECO:0000313" key="2">
    <source>
        <dbReference type="EMBL" id="TPE43265.1"/>
    </source>
</evidence>
<dbReference type="Gene3D" id="2.60.120.10">
    <property type="entry name" value="Jelly Rolls"/>
    <property type="match status" value="1"/>
</dbReference>
<dbReference type="InterPro" id="IPR011051">
    <property type="entry name" value="RmlC_Cupin_sf"/>
</dbReference>
<reference evidence="2 3" key="1">
    <citation type="submission" date="2019-06" db="EMBL/GenBank/DDBJ databases">
        <title>A novel bacterium of genus Pontibacter, isolated from marine sediment.</title>
        <authorList>
            <person name="Huang H."/>
            <person name="Mo K."/>
            <person name="Hu Y."/>
        </authorList>
    </citation>
    <scope>NUCLEOTIDE SEQUENCE [LARGE SCALE GENOMIC DNA]</scope>
    <source>
        <strain evidence="2 3">HB172049</strain>
    </source>
</reference>
<dbReference type="Proteomes" id="UP000316727">
    <property type="component" value="Unassembled WGS sequence"/>
</dbReference>
<protein>
    <submittedName>
        <fullName evidence="2">Cupin domain-containing protein</fullName>
    </submittedName>
</protein>
<dbReference type="RefSeq" id="WP_140622211.1">
    <property type="nucleotide sequence ID" value="NZ_VFRQ01000007.1"/>
</dbReference>
<keyword evidence="3" id="KW-1185">Reference proteome</keyword>
<dbReference type="InterPro" id="IPR053146">
    <property type="entry name" value="QDO-like"/>
</dbReference>
<proteinExistence type="predicted"/>